<dbReference type="Proteomes" id="UP001326110">
    <property type="component" value="Chromosome"/>
</dbReference>
<name>A0ABZ0Y4D2_9BURK</name>
<proteinExistence type="predicted"/>
<protein>
    <submittedName>
        <fullName evidence="1">Uncharacterized protein</fullName>
    </submittedName>
</protein>
<sequence length="87" mass="10006">MRWHLEKVLEQTGITPPQLDTPPIPHELVHVWEYFCQMSAKRTCGAMAANPISDEQVMAWERRHGIRLSPFEGECVDALDQVFLTSE</sequence>
<dbReference type="GeneID" id="43162721"/>
<dbReference type="EMBL" id="CP140152">
    <property type="protein sequence ID" value="WQH06895.1"/>
    <property type="molecule type" value="Genomic_DNA"/>
</dbReference>
<reference evidence="1 2" key="1">
    <citation type="submission" date="2023-11" db="EMBL/GenBank/DDBJ databases">
        <title>MicrobeMod: A computational toolkit for identifying prokaryotic methylation and restriction-modification with nanopore sequencing.</title>
        <authorList>
            <person name="Crits-Christoph A."/>
            <person name="Kang S.C."/>
            <person name="Lee H."/>
            <person name="Ostrov N."/>
        </authorList>
    </citation>
    <scope>NUCLEOTIDE SEQUENCE [LARGE SCALE GENOMIC DNA]</scope>
    <source>
        <strain evidence="1 2">ATCC 25935</strain>
    </source>
</reference>
<keyword evidence="2" id="KW-1185">Reference proteome</keyword>
<dbReference type="Pfam" id="PF23812">
    <property type="entry name" value="Phage_TAC_18"/>
    <property type="match status" value="1"/>
</dbReference>
<evidence type="ECO:0000313" key="1">
    <source>
        <dbReference type="EMBL" id="WQH06895.1"/>
    </source>
</evidence>
<evidence type="ECO:0000313" key="2">
    <source>
        <dbReference type="Proteomes" id="UP001326110"/>
    </source>
</evidence>
<gene>
    <name evidence="1" type="ORF">SR858_11355</name>
</gene>
<dbReference type="RefSeq" id="WP_019920904.1">
    <property type="nucleotide sequence ID" value="NZ_CP140152.1"/>
</dbReference>
<dbReference type="InterPro" id="IPR056919">
    <property type="entry name" value="Phage_TAC_18"/>
</dbReference>
<organism evidence="1 2">
    <name type="scientific">Duganella zoogloeoides</name>
    <dbReference type="NCBI Taxonomy" id="75659"/>
    <lineage>
        <taxon>Bacteria</taxon>
        <taxon>Pseudomonadati</taxon>
        <taxon>Pseudomonadota</taxon>
        <taxon>Betaproteobacteria</taxon>
        <taxon>Burkholderiales</taxon>
        <taxon>Oxalobacteraceae</taxon>
        <taxon>Telluria group</taxon>
        <taxon>Duganella</taxon>
    </lineage>
</organism>
<accession>A0ABZ0Y4D2</accession>